<keyword evidence="4 7" id="KW-0812">Transmembrane</keyword>
<dbReference type="Gene3D" id="2.60.40.1120">
    <property type="entry name" value="Carboxypeptidase-like, regulatory domain"/>
    <property type="match status" value="1"/>
</dbReference>
<dbReference type="InterPro" id="IPR037066">
    <property type="entry name" value="Plug_dom_sf"/>
</dbReference>
<keyword evidence="5 7" id="KW-0472">Membrane</keyword>
<dbReference type="Pfam" id="PF13620">
    <property type="entry name" value="CarboxypepD_reg"/>
    <property type="match status" value="1"/>
</dbReference>
<dbReference type="Gene3D" id="2.170.130.10">
    <property type="entry name" value="TonB-dependent receptor, plug domain"/>
    <property type="match status" value="1"/>
</dbReference>
<dbReference type="SUPFAM" id="SSF49478">
    <property type="entry name" value="Cna protein B-type domain"/>
    <property type="match status" value="1"/>
</dbReference>
<evidence type="ECO:0000256" key="3">
    <source>
        <dbReference type="ARBA" id="ARBA00022452"/>
    </source>
</evidence>
<evidence type="ECO:0000259" key="9">
    <source>
        <dbReference type="Pfam" id="PF14905"/>
    </source>
</evidence>
<dbReference type="Gene3D" id="2.40.170.20">
    <property type="entry name" value="TonB-dependent receptor, beta-barrel domain"/>
    <property type="match status" value="1"/>
</dbReference>
<dbReference type="InterPro" id="IPR041700">
    <property type="entry name" value="OMP_b-brl_3"/>
</dbReference>
<dbReference type="InterPro" id="IPR036942">
    <property type="entry name" value="Beta-barrel_TonB_sf"/>
</dbReference>
<keyword evidence="3 7" id="KW-1134">Transmembrane beta strand</keyword>
<dbReference type="OrthoDB" id="606851at2"/>
<keyword evidence="2 7" id="KW-0813">Transport</keyword>
<evidence type="ECO:0000256" key="5">
    <source>
        <dbReference type="ARBA" id="ARBA00023136"/>
    </source>
</evidence>
<evidence type="ECO:0000313" key="11">
    <source>
        <dbReference type="Proteomes" id="UP000317010"/>
    </source>
</evidence>
<dbReference type="SUPFAM" id="SSF56935">
    <property type="entry name" value="Porins"/>
    <property type="match status" value="1"/>
</dbReference>
<dbReference type="AlphaFoldDB" id="A0A562UFI7"/>
<evidence type="ECO:0000256" key="4">
    <source>
        <dbReference type="ARBA" id="ARBA00022692"/>
    </source>
</evidence>
<evidence type="ECO:0000256" key="7">
    <source>
        <dbReference type="PROSITE-ProRule" id="PRU01360"/>
    </source>
</evidence>
<dbReference type="InterPro" id="IPR039426">
    <property type="entry name" value="TonB-dep_rcpt-like"/>
</dbReference>
<dbReference type="Pfam" id="PF14905">
    <property type="entry name" value="OMP_b-brl_3"/>
    <property type="match status" value="1"/>
</dbReference>
<name>A0A562UFI7_9SPHI</name>
<dbReference type="PANTHER" id="PTHR40980:SF4">
    <property type="entry name" value="TONB-DEPENDENT RECEPTOR-LIKE BETA-BARREL DOMAIN-CONTAINING PROTEIN"/>
    <property type="match status" value="1"/>
</dbReference>
<sequence length="811" mass="91306">MRLIIVCFFVALMACLCNNLYGQEKSAGIQGKVLINSQLPAESSTVILLNYNDSSIVKSTLVNKEGLYKFSNLEPGDYLLMVTKVGYSNAYSRQYKLIADQIITADDVIISPATQQLKEVSVTASRPPVEVQPGKIILNIQSSIIATGSSALDILRQSPGVRVDNNNSINIIGRQNALITINGKPTNLTGEDLATILRSIPASTIDRIELITAGSVKYDASSGGIINIVTKKGNNYGENVTVSASAGYGRYYKASTGIVFNDRTDKFNIFGNYNFSSNKTFHDFSNDRIIDFDNLQSEYNVAYSSVQTNNNNSFGFGTDYYVSKNNTIGFLVSGSFVGVDLTKNDNLKIYNQAVFDSTITAMSDVSRNIRRLNYNVNYNGKLGSGGQTLTANFDYNTYNRSSTEHVTNNFYNTDGSKYSDSLQQRILSPSNIHIWLSKIDFTDPLSKTSKLEAGIKYSNVTSNNDLLFYRQTGNGPYIEDASFTNHFMYTENVNAAYINYENNIDKLSIDAGLRVEQTISKGNSVTLNQTVDNKYTDLFPHVLLSYTITDKKEISLSFNRGITRPGYELLNPFLYYVDLYDYHSGNPYLKPEYSNSIELSYTYNKTIVATLYSNVISDAYELNFYEQNDTSKVNINTNRNFGRIENFGIRFFAPVTFTTWWNANFNLDAAYQRYISYPQNGYLNKGTQDVVLKTTQYFIIGNDFTAELSGRYETPSYYGLNQYKSYYNVDAGISKKLFNKNGSIRFAMVDIFNTIRDRSRTNYENLNMTGVDKRESQIATLTFTYRFGKMLKSISHHTGNEEEVRRTNSTN</sequence>
<keyword evidence="10" id="KW-0675">Receptor</keyword>
<evidence type="ECO:0000313" key="10">
    <source>
        <dbReference type="EMBL" id="TWJ04349.1"/>
    </source>
</evidence>
<feature type="domain" description="Outer membrane protein beta-barrel" evidence="9">
    <location>
        <begin position="381"/>
        <end position="785"/>
    </location>
</feature>
<dbReference type="PANTHER" id="PTHR40980">
    <property type="entry name" value="PLUG DOMAIN-CONTAINING PROTEIN"/>
    <property type="match status" value="1"/>
</dbReference>
<dbReference type="RefSeq" id="WP_144908501.1">
    <property type="nucleotide sequence ID" value="NZ_VLLI01000001.1"/>
</dbReference>
<dbReference type="Proteomes" id="UP000317010">
    <property type="component" value="Unassembled WGS sequence"/>
</dbReference>
<accession>A0A562UFI7</accession>
<feature type="signal peptide" evidence="8">
    <location>
        <begin position="1"/>
        <end position="22"/>
    </location>
</feature>
<comment type="caution">
    <text evidence="10">The sequence shown here is derived from an EMBL/GenBank/DDBJ whole genome shotgun (WGS) entry which is preliminary data.</text>
</comment>
<keyword evidence="11" id="KW-1185">Reference proteome</keyword>
<gene>
    <name evidence="10" type="ORF">JN11_00057</name>
</gene>
<dbReference type="GO" id="GO:0009279">
    <property type="term" value="C:cell outer membrane"/>
    <property type="evidence" value="ECO:0007669"/>
    <property type="project" value="UniProtKB-SubCell"/>
</dbReference>
<dbReference type="EMBL" id="VLLI01000001">
    <property type="protein sequence ID" value="TWJ04349.1"/>
    <property type="molecule type" value="Genomic_DNA"/>
</dbReference>
<evidence type="ECO:0000256" key="8">
    <source>
        <dbReference type="SAM" id="SignalP"/>
    </source>
</evidence>
<protein>
    <submittedName>
        <fullName evidence="10">Outer membrane receptor protein involved in Fe transport</fullName>
    </submittedName>
</protein>
<proteinExistence type="inferred from homology"/>
<organism evidence="10 11">
    <name type="scientific">Mucilaginibacter frigoritolerans</name>
    <dbReference type="NCBI Taxonomy" id="652788"/>
    <lineage>
        <taxon>Bacteria</taxon>
        <taxon>Pseudomonadati</taxon>
        <taxon>Bacteroidota</taxon>
        <taxon>Sphingobacteriia</taxon>
        <taxon>Sphingobacteriales</taxon>
        <taxon>Sphingobacteriaceae</taxon>
        <taxon>Mucilaginibacter</taxon>
    </lineage>
</organism>
<dbReference type="PROSITE" id="PS52016">
    <property type="entry name" value="TONB_DEPENDENT_REC_3"/>
    <property type="match status" value="1"/>
</dbReference>
<evidence type="ECO:0000256" key="2">
    <source>
        <dbReference type="ARBA" id="ARBA00022448"/>
    </source>
</evidence>
<feature type="chain" id="PRO_5021786620" evidence="8">
    <location>
        <begin position="23"/>
        <end position="811"/>
    </location>
</feature>
<dbReference type="PROSITE" id="PS51257">
    <property type="entry name" value="PROKAR_LIPOPROTEIN"/>
    <property type="match status" value="1"/>
</dbReference>
<evidence type="ECO:0000256" key="1">
    <source>
        <dbReference type="ARBA" id="ARBA00004571"/>
    </source>
</evidence>
<comment type="similarity">
    <text evidence="7">Belongs to the TonB-dependent receptor family.</text>
</comment>
<reference evidence="10 11" key="1">
    <citation type="submission" date="2019-07" db="EMBL/GenBank/DDBJ databases">
        <title>Genomic Encyclopedia of Archaeal and Bacterial Type Strains, Phase II (KMG-II): from individual species to whole genera.</title>
        <authorList>
            <person name="Goeker M."/>
        </authorList>
    </citation>
    <scope>NUCLEOTIDE SEQUENCE [LARGE SCALE GENOMIC DNA]</scope>
    <source>
        <strain evidence="10 11">ATCC BAA-1854</strain>
    </source>
</reference>
<comment type="subcellular location">
    <subcellularLocation>
        <location evidence="1 7">Cell outer membrane</location>
        <topology evidence="1 7">Multi-pass membrane protein</topology>
    </subcellularLocation>
</comment>
<evidence type="ECO:0000256" key="6">
    <source>
        <dbReference type="ARBA" id="ARBA00023237"/>
    </source>
</evidence>
<keyword evidence="6 7" id="KW-0998">Cell outer membrane</keyword>
<keyword evidence="8" id="KW-0732">Signal</keyword>